<dbReference type="eggNOG" id="ENOG502T17N">
    <property type="taxonomic scope" value="Eukaryota"/>
</dbReference>
<protein>
    <recommendedName>
        <fullName evidence="9">TF-B3 domain-containing protein</fullName>
    </recommendedName>
</protein>
<evidence type="ECO:0000256" key="3">
    <source>
        <dbReference type="ARBA" id="ARBA00023125"/>
    </source>
</evidence>
<dbReference type="PANTHER" id="PTHR31541">
    <property type="entry name" value="B3 DOMAIN PLANT PROTEIN-RELATED"/>
    <property type="match status" value="1"/>
</dbReference>
<dbReference type="PANTHER" id="PTHR31541:SF25">
    <property type="entry name" value="GAMMA-GLIADIN B"/>
    <property type="match status" value="1"/>
</dbReference>
<evidence type="ECO:0000256" key="4">
    <source>
        <dbReference type="ARBA" id="ARBA00023163"/>
    </source>
</evidence>
<accession>A0A022QW18</accession>
<feature type="region of interest" description="Disordered" evidence="6">
    <location>
        <begin position="24"/>
        <end position="45"/>
    </location>
</feature>
<feature type="compositionally biased region" description="Basic and acidic residues" evidence="6">
    <location>
        <begin position="265"/>
        <end position="275"/>
    </location>
</feature>
<dbReference type="Proteomes" id="UP000030748">
    <property type="component" value="Unassembled WGS sequence"/>
</dbReference>
<feature type="compositionally biased region" description="Basic and acidic residues" evidence="6">
    <location>
        <begin position="79"/>
        <end position="88"/>
    </location>
</feature>
<dbReference type="GO" id="GO:0005634">
    <property type="term" value="C:nucleus"/>
    <property type="evidence" value="ECO:0007669"/>
    <property type="project" value="UniProtKB-SubCell"/>
</dbReference>
<organism evidence="7 8">
    <name type="scientific">Erythranthe guttata</name>
    <name type="common">Yellow monkey flower</name>
    <name type="synonym">Mimulus guttatus</name>
    <dbReference type="NCBI Taxonomy" id="4155"/>
    <lineage>
        <taxon>Eukaryota</taxon>
        <taxon>Viridiplantae</taxon>
        <taxon>Streptophyta</taxon>
        <taxon>Embryophyta</taxon>
        <taxon>Tracheophyta</taxon>
        <taxon>Spermatophyta</taxon>
        <taxon>Magnoliopsida</taxon>
        <taxon>eudicotyledons</taxon>
        <taxon>Gunneridae</taxon>
        <taxon>Pentapetalae</taxon>
        <taxon>asterids</taxon>
        <taxon>lamiids</taxon>
        <taxon>Lamiales</taxon>
        <taxon>Phrymaceae</taxon>
        <taxon>Erythranthe</taxon>
    </lineage>
</organism>
<reference evidence="7 8" key="1">
    <citation type="journal article" date="2013" name="Proc. Natl. Acad. Sci. U.S.A.">
        <title>Fine-scale variation in meiotic recombination in Mimulus inferred from population shotgun sequencing.</title>
        <authorList>
            <person name="Hellsten U."/>
            <person name="Wright K.M."/>
            <person name="Jenkins J."/>
            <person name="Shu S."/>
            <person name="Yuan Y."/>
            <person name="Wessler S.R."/>
            <person name="Schmutz J."/>
            <person name="Willis J.H."/>
            <person name="Rokhsar D.S."/>
        </authorList>
    </citation>
    <scope>NUCLEOTIDE SEQUENCE [LARGE SCALE GENOMIC DNA]</scope>
    <source>
        <strain evidence="8">cv. DUN x IM62</strain>
    </source>
</reference>
<dbReference type="AlphaFoldDB" id="A0A022QW18"/>
<keyword evidence="8" id="KW-1185">Reference proteome</keyword>
<dbReference type="Pfam" id="PF03754">
    <property type="entry name" value="At2g31720-like"/>
    <property type="match status" value="1"/>
</dbReference>
<feature type="region of interest" description="Disordered" evidence="6">
    <location>
        <begin position="75"/>
        <end position="99"/>
    </location>
</feature>
<evidence type="ECO:0000256" key="6">
    <source>
        <dbReference type="SAM" id="MobiDB-lite"/>
    </source>
</evidence>
<evidence type="ECO:0000256" key="2">
    <source>
        <dbReference type="ARBA" id="ARBA00023015"/>
    </source>
</evidence>
<sequence length="460" mass="50383">MEMKLGQKKMKLFGFQFYVPMEEEQVHNHPPPEYSSAPTVDGPPSTISLHVDVQESQVAASEVVSTATAAADVITGNPAHEEEVHKPPPSEYSPPPTGDGSSITLLLHVVQEKRVLESHNAAAAAADVITGNNGPSSAAAHEEVHKPPPWEYSPPPTGDGGPPVTLLLNVVQEKRVLESRDAAAAADVITGSPPSSASSKDDVVAKIPIKSRKRKFAEEIQDYPSSSSNIKNGTVVVYNHQEAVGPTSPVPTPTTINGRRKNKKAKSDVKKQAEKKPKRKTSSDDNEDAVLPPEEIRWLMEKINSGNENGASSSSSSSAGPVFLYRKKLEVSDIRSDLNRLMVNREDKLLEFLTEEEREAVLIPRDQETKPRGLKLTGVDQNGKLYKLCYILWESLNKTAINKQWNKLVSEHNAKKGDTVEIWGYRLNNNENEPRFVVIFRKANQNVLDDKEAAGSSSLS</sequence>
<evidence type="ECO:0008006" key="9">
    <source>
        <dbReference type="Google" id="ProtNLM"/>
    </source>
</evidence>
<comment type="subcellular location">
    <subcellularLocation>
        <location evidence="1">Nucleus</location>
    </subcellularLocation>
</comment>
<evidence type="ECO:0000256" key="1">
    <source>
        <dbReference type="ARBA" id="ARBA00004123"/>
    </source>
</evidence>
<evidence type="ECO:0000313" key="8">
    <source>
        <dbReference type="Proteomes" id="UP000030748"/>
    </source>
</evidence>
<dbReference type="InterPro" id="IPR005508">
    <property type="entry name" value="At2g31720-like"/>
</dbReference>
<keyword evidence="5" id="KW-0539">Nucleus</keyword>
<keyword evidence="4" id="KW-0804">Transcription</keyword>
<proteinExistence type="predicted"/>
<evidence type="ECO:0000313" key="7">
    <source>
        <dbReference type="EMBL" id="EYU31488.1"/>
    </source>
</evidence>
<name>A0A022QW18_ERYGU</name>
<gene>
    <name evidence="7" type="ORF">MIMGU_mgv1a026308mg</name>
</gene>
<dbReference type="SUPFAM" id="SSF101936">
    <property type="entry name" value="DNA-binding pseudobarrel domain"/>
    <property type="match status" value="1"/>
</dbReference>
<dbReference type="EMBL" id="KI630969">
    <property type="protein sequence ID" value="EYU31488.1"/>
    <property type="molecule type" value="Genomic_DNA"/>
</dbReference>
<feature type="region of interest" description="Disordered" evidence="6">
    <location>
        <begin position="241"/>
        <end position="293"/>
    </location>
</feature>
<keyword evidence="2" id="KW-0805">Transcription regulation</keyword>
<dbReference type="Gene3D" id="2.40.330.10">
    <property type="entry name" value="DNA-binding pseudobarrel domain"/>
    <property type="match status" value="1"/>
</dbReference>
<dbReference type="GO" id="GO:0003677">
    <property type="term" value="F:DNA binding"/>
    <property type="evidence" value="ECO:0007669"/>
    <property type="project" value="UniProtKB-KW"/>
</dbReference>
<dbReference type="InterPro" id="IPR015300">
    <property type="entry name" value="DNA-bd_pseudobarrel_sf"/>
</dbReference>
<keyword evidence="3" id="KW-0238">DNA-binding</keyword>
<evidence type="ECO:0000256" key="5">
    <source>
        <dbReference type="ARBA" id="ARBA00023242"/>
    </source>
</evidence>